<dbReference type="AlphaFoldDB" id="A0A6T7KQQ4"/>
<dbReference type="GO" id="GO:0019005">
    <property type="term" value="C:SCF ubiquitin ligase complex"/>
    <property type="evidence" value="ECO:0007669"/>
    <property type="project" value="TreeGrafter"/>
</dbReference>
<dbReference type="GO" id="GO:0031146">
    <property type="term" value="P:SCF-dependent proteasomal ubiquitin-dependent protein catabolic process"/>
    <property type="evidence" value="ECO:0007669"/>
    <property type="project" value="TreeGrafter"/>
</dbReference>
<dbReference type="SUPFAM" id="SSF52047">
    <property type="entry name" value="RNI-like"/>
    <property type="match status" value="1"/>
</dbReference>
<dbReference type="InterPro" id="IPR006553">
    <property type="entry name" value="Leu-rich_rpt_Cys-con_subtyp"/>
</dbReference>
<dbReference type="EMBL" id="HBEY01052598">
    <property type="protein sequence ID" value="CAD8621910.1"/>
    <property type="molecule type" value="Transcribed_RNA"/>
</dbReference>
<accession>A0A6T7KQQ4</accession>
<reference evidence="2" key="1">
    <citation type="submission" date="2021-01" db="EMBL/GenBank/DDBJ databases">
        <authorList>
            <person name="Corre E."/>
            <person name="Pelletier E."/>
            <person name="Niang G."/>
            <person name="Scheremetjew M."/>
            <person name="Finn R."/>
            <person name="Kale V."/>
            <person name="Holt S."/>
            <person name="Cochrane G."/>
            <person name="Meng A."/>
            <person name="Brown T."/>
            <person name="Cohen L."/>
        </authorList>
    </citation>
    <scope>NUCLEOTIDE SEQUENCE</scope>
    <source>
        <strain evidence="2">PLY182g</strain>
    </source>
</reference>
<dbReference type="PANTHER" id="PTHR13318:SF190">
    <property type="entry name" value="PARTNER OF PAIRED, ISOFORM B"/>
    <property type="match status" value="1"/>
</dbReference>
<proteinExistence type="predicted"/>
<evidence type="ECO:0000259" key="1">
    <source>
        <dbReference type="Pfam" id="PF25372"/>
    </source>
</evidence>
<gene>
    <name evidence="2" type="ORF">CPEL01642_LOCUS25293</name>
    <name evidence="3" type="ORF">CPEL01642_LOCUS25294</name>
</gene>
<sequence length="349" mass="38492">MSASVCARRHEVPTLRKLVVREVSRTWHPARSLSGLPVELSKMIWTELKAQHAKEGMPMSCVTMYPLVRDVWRAETLDLSDAGKWITNASMQALGYIGSLRSLRLTACRFLTDDGLPALAALQLHTIDISWSLVSDAGIAVLARMPSLTSVNMTGLDRLTDRGVASLISLTGLRRLALACTGITDVALDYLTYYTRYPDAASGSRGVADLEWLELSNTRLTDTGVGKLVAVLEEGKPYGKVFKKLEYLALSMTNGVGPSAVRQVRVKYGFDTPLPNAQRTLAKSNSVALEARDWVIRFMPTKDRQLPSPTRSWEQARLVNYVAQFTKEMAAAANSAPDAHEQQKRQRVG</sequence>
<dbReference type="EMBL" id="HBEY01052599">
    <property type="protein sequence ID" value="CAD8621911.1"/>
    <property type="molecule type" value="Transcribed_RNA"/>
</dbReference>
<dbReference type="InterPro" id="IPR057207">
    <property type="entry name" value="FBXL15_LRR"/>
</dbReference>
<dbReference type="Gene3D" id="3.80.10.10">
    <property type="entry name" value="Ribonuclease Inhibitor"/>
    <property type="match status" value="2"/>
</dbReference>
<evidence type="ECO:0000313" key="3">
    <source>
        <dbReference type="EMBL" id="CAD8621911.1"/>
    </source>
</evidence>
<dbReference type="SMART" id="SM00367">
    <property type="entry name" value="LRR_CC"/>
    <property type="match status" value="4"/>
</dbReference>
<organism evidence="2">
    <name type="scientific">Coccolithus braarudii</name>
    <dbReference type="NCBI Taxonomy" id="221442"/>
    <lineage>
        <taxon>Eukaryota</taxon>
        <taxon>Haptista</taxon>
        <taxon>Haptophyta</taxon>
        <taxon>Prymnesiophyceae</taxon>
        <taxon>Coccolithales</taxon>
        <taxon>Coccolithaceae</taxon>
        <taxon>Coccolithus</taxon>
    </lineage>
</organism>
<protein>
    <recommendedName>
        <fullName evidence="1">F-box/LRR-repeat protein 15-like leucin rich repeat domain-containing protein</fullName>
    </recommendedName>
</protein>
<name>A0A6T7KQQ4_9EUKA</name>
<evidence type="ECO:0000313" key="2">
    <source>
        <dbReference type="EMBL" id="CAD8621910.1"/>
    </source>
</evidence>
<dbReference type="PANTHER" id="PTHR13318">
    <property type="entry name" value="PARTNER OF PAIRED, ISOFORM B-RELATED"/>
    <property type="match status" value="1"/>
</dbReference>
<feature type="domain" description="F-box/LRR-repeat protein 15-like leucin rich repeat" evidence="1">
    <location>
        <begin position="82"/>
        <end position="177"/>
    </location>
</feature>
<dbReference type="InterPro" id="IPR032675">
    <property type="entry name" value="LRR_dom_sf"/>
</dbReference>
<dbReference type="Pfam" id="PF25372">
    <property type="entry name" value="DUF7885"/>
    <property type="match status" value="1"/>
</dbReference>